<protein>
    <submittedName>
        <fullName evidence="3">Aldo-keto reductase, putative</fullName>
    </submittedName>
</protein>
<reference evidence="3 4" key="1">
    <citation type="submission" date="2016-04" db="EMBL/GenBank/DDBJ databases">
        <title>A degradative enzymes factory behind the ericoid mycorrhizal symbiosis.</title>
        <authorList>
            <consortium name="DOE Joint Genome Institute"/>
            <person name="Martino E."/>
            <person name="Morin E."/>
            <person name="Grelet G."/>
            <person name="Kuo A."/>
            <person name="Kohler A."/>
            <person name="Daghino S."/>
            <person name="Barry K."/>
            <person name="Choi C."/>
            <person name="Cichocki N."/>
            <person name="Clum A."/>
            <person name="Copeland A."/>
            <person name="Hainaut M."/>
            <person name="Haridas S."/>
            <person name="Labutti K."/>
            <person name="Lindquist E."/>
            <person name="Lipzen A."/>
            <person name="Khouja H.-R."/>
            <person name="Murat C."/>
            <person name="Ohm R."/>
            <person name="Olson A."/>
            <person name="Spatafora J."/>
            <person name="Veneault-Fourrey C."/>
            <person name="Henrissat B."/>
            <person name="Grigoriev I."/>
            <person name="Martin F."/>
            <person name="Perotto S."/>
        </authorList>
    </citation>
    <scope>NUCLEOTIDE SEQUENCE [LARGE SCALE GENOMIC DNA]</scope>
    <source>
        <strain evidence="3 4">F</strain>
    </source>
</reference>
<dbReference type="Proteomes" id="UP000235786">
    <property type="component" value="Unassembled WGS sequence"/>
</dbReference>
<dbReference type="STRING" id="1149755.A0A2J6RZC1"/>
<evidence type="ECO:0000259" key="2">
    <source>
        <dbReference type="Pfam" id="PF00248"/>
    </source>
</evidence>
<dbReference type="PANTHER" id="PTHR43625:SF40">
    <property type="entry name" value="ALDO-KETO REDUCTASE YAKC [NADP(+)]"/>
    <property type="match status" value="1"/>
</dbReference>
<dbReference type="SUPFAM" id="SSF51430">
    <property type="entry name" value="NAD(P)-linked oxidoreductase"/>
    <property type="match status" value="1"/>
</dbReference>
<sequence length="347" mass="38008">MPPQLPTRKLGKNGPQVPALGFGLMGLSAFYGTPDPDSTRLAVLDRAYALGETFWDSADIYGDSEDLVGKWFAANPGKRDEIFLATKFANKVVNTGGKGPGRIIDSSPEYAKEACEKSLKRLGVESIDLYYCHRVDKKTPIEKTVEAMVELKKEGKIKYIGLSEISSETLKRACKVHHIDAVQIEYSPFAIDIETPQIALLETCRSLGVAIIAYSPLGRGMLTGAYTSPSDFSDGDFRKFAPRFSPENFPKNLKLVEGIKKIAEKKGCTAGQLSLAWLLAQGEDVIPIPGTKKVKYLEENLGALEVVLSGEEEREIRGLVEAAEVHGLRYPEVMVGHLFADTPELKA</sequence>
<dbReference type="PANTHER" id="PTHR43625">
    <property type="entry name" value="AFLATOXIN B1 ALDEHYDE REDUCTASE"/>
    <property type="match status" value="1"/>
</dbReference>
<dbReference type="OrthoDB" id="37537at2759"/>
<dbReference type="GO" id="GO:0005737">
    <property type="term" value="C:cytoplasm"/>
    <property type="evidence" value="ECO:0007669"/>
    <property type="project" value="TreeGrafter"/>
</dbReference>
<dbReference type="InterPro" id="IPR023210">
    <property type="entry name" value="NADP_OxRdtase_dom"/>
</dbReference>
<evidence type="ECO:0000256" key="1">
    <source>
        <dbReference type="ARBA" id="ARBA00023002"/>
    </source>
</evidence>
<feature type="domain" description="NADP-dependent oxidoreductase" evidence="2">
    <location>
        <begin position="20"/>
        <end position="319"/>
    </location>
</feature>
<gene>
    <name evidence="3" type="ORF">L207DRAFT_562964</name>
</gene>
<dbReference type="AlphaFoldDB" id="A0A2J6RZC1"/>
<keyword evidence="4" id="KW-1185">Reference proteome</keyword>
<organism evidence="3 4">
    <name type="scientific">Hyaloscypha variabilis (strain UAMH 11265 / GT02V1 / F)</name>
    <name type="common">Meliniomyces variabilis</name>
    <dbReference type="NCBI Taxonomy" id="1149755"/>
    <lineage>
        <taxon>Eukaryota</taxon>
        <taxon>Fungi</taxon>
        <taxon>Dikarya</taxon>
        <taxon>Ascomycota</taxon>
        <taxon>Pezizomycotina</taxon>
        <taxon>Leotiomycetes</taxon>
        <taxon>Helotiales</taxon>
        <taxon>Hyaloscyphaceae</taxon>
        <taxon>Hyaloscypha</taxon>
        <taxon>Hyaloscypha variabilis</taxon>
    </lineage>
</organism>
<dbReference type="InterPro" id="IPR050791">
    <property type="entry name" value="Aldo-Keto_reductase"/>
</dbReference>
<name>A0A2J6RZC1_HYAVF</name>
<dbReference type="Gene3D" id="3.20.20.100">
    <property type="entry name" value="NADP-dependent oxidoreductase domain"/>
    <property type="match status" value="1"/>
</dbReference>
<dbReference type="EMBL" id="KZ613941">
    <property type="protein sequence ID" value="PMD43864.1"/>
    <property type="molecule type" value="Genomic_DNA"/>
</dbReference>
<dbReference type="Pfam" id="PF00248">
    <property type="entry name" value="Aldo_ket_red"/>
    <property type="match status" value="1"/>
</dbReference>
<dbReference type="InterPro" id="IPR036812">
    <property type="entry name" value="NAD(P)_OxRdtase_dom_sf"/>
</dbReference>
<accession>A0A2J6RZC1</accession>
<evidence type="ECO:0000313" key="4">
    <source>
        <dbReference type="Proteomes" id="UP000235786"/>
    </source>
</evidence>
<keyword evidence="1" id="KW-0560">Oxidoreductase</keyword>
<proteinExistence type="predicted"/>
<evidence type="ECO:0000313" key="3">
    <source>
        <dbReference type="EMBL" id="PMD43864.1"/>
    </source>
</evidence>
<dbReference type="GO" id="GO:0016491">
    <property type="term" value="F:oxidoreductase activity"/>
    <property type="evidence" value="ECO:0007669"/>
    <property type="project" value="UniProtKB-KW"/>
</dbReference>